<reference evidence="1" key="1">
    <citation type="journal article" date="2017" name="Science">
        <title>Giant viruses with an expanded complement of translation system components.</title>
        <authorList>
            <person name="Schulz F."/>
            <person name="Yutin N."/>
            <person name="Ivanova N.N."/>
            <person name="Ortega D.R."/>
            <person name="Lee T.K."/>
            <person name="Vierheilig J."/>
            <person name="Daims H."/>
            <person name="Horn M."/>
            <person name="Wagner M."/>
            <person name="Jensen G.J."/>
            <person name="Kyrpides N.C."/>
            <person name="Koonin E.V."/>
            <person name="Woyke T."/>
        </authorList>
    </citation>
    <scope>NUCLEOTIDE SEQUENCE</scope>
    <source>
        <strain evidence="1">KNV1</strain>
    </source>
</reference>
<organism evidence="1">
    <name type="scientific">Klosneuvirus KNV1</name>
    <dbReference type="NCBI Taxonomy" id="1977640"/>
    <lineage>
        <taxon>Viruses</taxon>
        <taxon>Varidnaviria</taxon>
        <taxon>Bamfordvirae</taxon>
        <taxon>Nucleocytoviricota</taxon>
        <taxon>Megaviricetes</taxon>
        <taxon>Imitervirales</taxon>
        <taxon>Mimiviridae</taxon>
        <taxon>Klosneuvirinae</taxon>
        <taxon>Klosneuvirus</taxon>
    </lineage>
</organism>
<dbReference type="EMBL" id="KY684109">
    <property type="protein sequence ID" value="ARF11605.1"/>
    <property type="molecule type" value="Genomic_DNA"/>
</dbReference>
<accession>A0A1V0SIR0</accession>
<name>A0A1V0SIR0_9VIRU</name>
<gene>
    <name evidence="1" type="ORF">Klosneuvirus_2_41</name>
</gene>
<sequence length="544" mass="54124">MTDVYLWRVYCITEGQYVTTVSATMPTTCPNNAGHTIDSTATVIMESLFNNIYSDGYINIQSALADNQAIKIRASDTNGGIDIDAGLGGIAVDTTNSISLDAAAASNFTTSMGNLTLEATAGLVTIDGGSGLTIGNGSTTTPIYIGTSLYTKDVEIGNNSGSTLLALRSGTGGISVNSVKTASNAIDIYSAGGIAANAAGLINIASGNNTVSAITLDASSGGGGMVLTSGAQGIILTSNGGPLALGSWSGGDLYLGTAAVARSISVGNSTGSTTITANSGTGGTTISSTGIVNLSSTNTTTNAITLDSSGSTGGIVLTSGTQGIYLSSNSGPIALGSFTGGDIYIGTASVARTINIGNTTSSTALVLSAGTGGIAIGNDSSTGEIQVGKTTNAKVITVGNSTGTSRLFNRFGTGGFIKHQSPAISLSDADATLTITDILKSIFTIIPTVDRTLTLPTAALAVAGISGVEADDAIEFTIINKSTSANEAHIIIASGTGGSIDGNDVINPKQNNVGSYFTSGSGTFRMSFTNVTGGSEAYVVYRIS</sequence>
<protein>
    <submittedName>
        <fullName evidence="1">Uncharacterized protein</fullName>
    </submittedName>
</protein>
<proteinExistence type="predicted"/>
<evidence type="ECO:0000313" key="1">
    <source>
        <dbReference type="EMBL" id="ARF11605.1"/>
    </source>
</evidence>